<keyword evidence="2" id="KW-1185">Reference proteome</keyword>
<dbReference type="Proteomes" id="UP001454036">
    <property type="component" value="Unassembled WGS sequence"/>
</dbReference>
<organism evidence="1 2">
    <name type="scientific">Lithospermum erythrorhizon</name>
    <name type="common">Purple gromwell</name>
    <name type="synonym">Lithospermum officinale var. erythrorhizon</name>
    <dbReference type="NCBI Taxonomy" id="34254"/>
    <lineage>
        <taxon>Eukaryota</taxon>
        <taxon>Viridiplantae</taxon>
        <taxon>Streptophyta</taxon>
        <taxon>Embryophyta</taxon>
        <taxon>Tracheophyta</taxon>
        <taxon>Spermatophyta</taxon>
        <taxon>Magnoliopsida</taxon>
        <taxon>eudicotyledons</taxon>
        <taxon>Gunneridae</taxon>
        <taxon>Pentapetalae</taxon>
        <taxon>asterids</taxon>
        <taxon>lamiids</taxon>
        <taxon>Boraginales</taxon>
        <taxon>Boraginaceae</taxon>
        <taxon>Boraginoideae</taxon>
        <taxon>Lithospermeae</taxon>
        <taxon>Lithospermum</taxon>
    </lineage>
</organism>
<dbReference type="InterPro" id="IPR043128">
    <property type="entry name" value="Rev_trsase/Diguanyl_cyclase"/>
</dbReference>
<dbReference type="Gene3D" id="3.30.70.270">
    <property type="match status" value="1"/>
</dbReference>
<dbReference type="InterPro" id="IPR043502">
    <property type="entry name" value="DNA/RNA_pol_sf"/>
</dbReference>
<sequence length="152" mass="17781">MKFLTRYGTGDIQGNQQKDIGWYLASSKCIKAQTEVGSSSERPKELRDRNVYTLQVPEERSEKGRPHEEIQSVRFDEGDPAKATMWWTFLDAFQGCHQMFMAKEDMEKTSFITEYHIYCWKVMVFGLKNMGPMCQRMVNKVFSTQIGRKMVK</sequence>
<dbReference type="InterPro" id="IPR053134">
    <property type="entry name" value="RNA-dir_DNA_polymerase"/>
</dbReference>
<comment type="caution">
    <text evidence="1">The sequence shown here is derived from an EMBL/GenBank/DDBJ whole genome shotgun (WGS) entry which is preliminary data.</text>
</comment>
<evidence type="ECO:0000313" key="1">
    <source>
        <dbReference type="EMBL" id="GAA0159821.1"/>
    </source>
</evidence>
<dbReference type="AlphaFoldDB" id="A0AAV3Q8T8"/>
<dbReference type="PANTHER" id="PTHR24559:SF444">
    <property type="entry name" value="REVERSE TRANSCRIPTASE DOMAIN-CONTAINING PROTEIN"/>
    <property type="match status" value="1"/>
</dbReference>
<evidence type="ECO:0000313" key="2">
    <source>
        <dbReference type="Proteomes" id="UP001454036"/>
    </source>
</evidence>
<protein>
    <submittedName>
        <fullName evidence="1">Uncharacterized protein</fullName>
    </submittedName>
</protein>
<dbReference type="Gene3D" id="3.10.10.10">
    <property type="entry name" value="HIV Type 1 Reverse Transcriptase, subunit A, domain 1"/>
    <property type="match status" value="1"/>
</dbReference>
<gene>
    <name evidence="1" type="ORF">LIER_16518</name>
</gene>
<proteinExistence type="predicted"/>
<dbReference type="PANTHER" id="PTHR24559">
    <property type="entry name" value="TRANSPOSON TY3-I GAG-POL POLYPROTEIN"/>
    <property type="match status" value="1"/>
</dbReference>
<name>A0AAV3Q8T8_LITER</name>
<dbReference type="EMBL" id="BAABME010003699">
    <property type="protein sequence ID" value="GAA0159821.1"/>
    <property type="molecule type" value="Genomic_DNA"/>
</dbReference>
<reference evidence="1 2" key="1">
    <citation type="submission" date="2024-01" db="EMBL/GenBank/DDBJ databases">
        <title>The complete chloroplast genome sequence of Lithospermum erythrorhizon: insights into the phylogenetic relationship among Boraginaceae species and the maternal lineages of purple gromwells.</title>
        <authorList>
            <person name="Okada T."/>
            <person name="Watanabe K."/>
        </authorList>
    </citation>
    <scope>NUCLEOTIDE SEQUENCE [LARGE SCALE GENOMIC DNA]</scope>
</reference>
<accession>A0AAV3Q8T8</accession>
<dbReference type="SUPFAM" id="SSF56672">
    <property type="entry name" value="DNA/RNA polymerases"/>
    <property type="match status" value="1"/>
</dbReference>